<dbReference type="GO" id="GO:0004722">
    <property type="term" value="F:protein serine/threonine phosphatase activity"/>
    <property type="evidence" value="ECO:0007669"/>
    <property type="project" value="UniProtKB-EC"/>
</dbReference>
<feature type="transmembrane region" description="Helical" evidence="17">
    <location>
        <begin position="26"/>
        <end position="49"/>
    </location>
</feature>
<evidence type="ECO:0000256" key="12">
    <source>
        <dbReference type="ARBA" id="ARBA00047761"/>
    </source>
</evidence>
<dbReference type="RefSeq" id="WP_104434081.1">
    <property type="nucleotide sequence ID" value="NZ_PTJD01000011.1"/>
</dbReference>
<evidence type="ECO:0000256" key="13">
    <source>
        <dbReference type="ARBA" id="ARBA00056274"/>
    </source>
</evidence>
<evidence type="ECO:0000256" key="6">
    <source>
        <dbReference type="ARBA" id="ARBA00022777"/>
    </source>
</evidence>
<feature type="region of interest" description="Disordered" evidence="16">
    <location>
        <begin position="372"/>
        <end position="398"/>
    </location>
</feature>
<proteinExistence type="predicted"/>
<keyword evidence="2" id="KW-0597">Phosphoprotein</keyword>
<dbReference type="GO" id="GO:0046872">
    <property type="term" value="F:metal ion binding"/>
    <property type="evidence" value="ECO:0007669"/>
    <property type="project" value="UniProtKB-KW"/>
</dbReference>
<evidence type="ECO:0000256" key="8">
    <source>
        <dbReference type="ARBA" id="ARBA00022840"/>
    </source>
</evidence>
<evidence type="ECO:0000313" key="20">
    <source>
        <dbReference type="Proteomes" id="UP000239485"/>
    </source>
</evidence>
<evidence type="ECO:0000256" key="5">
    <source>
        <dbReference type="ARBA" id="ARBA00022741"/>
    </source>
</evidence>
<comment type="caution">
    <text evidence="19">The sequence shown here is derived from an EMBL/GenBank/DDBJ whole genome shotgun (WGS) entry which is preliminary data.</text>
</comment>
<keyword evidence="17" id="KW-1133">Transmembrane helix</keyword>
<name>A0A2S6IG54_9ACTN</name>
<dbReference type="Gene3D" id="3.60.40.10">
    <property type="entry name" value="PPM-type phosphatase domain"/>
    <property type="match status" value="1"/>
</dbReference>
<keyword evidence="17" id="KW-0472">Membrane</keyword>
<evidence type="ECO:0000256" key="1">
    <source>
        <dbReference type="ARBA" id="ARBA00013081"/>
    </source>
</evidence>
<dbReference type="InterPro" id="IPR052016">
    <property type="entry name" value="Bact_Sigma-Reg"/>
</dbReference>
<keyword evidence="7" id="KW-0378">Hydrolase</keyword>
<dbReference type="FunFam" id="3.60.40.10:FF:000005">
    <property type="entry name" value="Serine/threonine protein phosphatase"/>
    <property type="match status" value="1"/>
</dbReference>
<dbReference type="InterPro" id="IPR036457">
    <property type="entry name" value="PPM-type-like_dom_sf"/>
</dbReference>
<evidence type="ECO:0000313" key="19">
    <source>
        <dbReference type="EMBL" id="PPK93195.1"/>
    </source>
</evidence>
<accession>A0A2S6IG54</accession>
<evidence type="ECO:0000256" key="17">
    <source>
        <dbReference type="SAM" id="Phobius"/>
    </source>
</evidence>
<dbReference type="GO" id="GO:0005524">
    <property type="term" value="F:ATP binding"/>
    <property type="evidence" value="ECO:0007669"/>
    <property type="project" value="UniProtKB-KW"/>
</dbReference>
<organism evidence="19 20">
    <name type="scientific">Kineococcus xinjiangensis</name>
    <dbReference type="NCBI Taxonomy" id="512762"/>
    <lineage>
        <taxon>Bacteria</taxon>
        <taxon>Bacillati</taxon>
        <taxon>Actinomycetota</taxon>
        <taxon>Actinomycetes</taxon>
        <taxon>Kineosporiales</taxon>
        <taxon>Kineosporiaceae</taxon>
        <taxon>Kineococcus</taxon>
    </lineage>
</organism>
<evidence type="ECO:0000256" key="2">
    <source>
        <dbReference type="ARBA" id="ARBA00022553"/>
    </source>
</evidence>
<dbReference type="PANTHER" id="PTHR43156">
    <property type="entry name" value="STAGE II SPORULATION PROTEIN E-RELATED"/>
    <property type="match status" value="1"/>
</dbReference>
<feature type="compositionally biased region" description="Basic residues" evidence="16">
    <location>
        <begin position="7"/>
        <end position="16"/>
    </location>
</feature>
<keyword evidence="5" id="KW-0547">Nucleotide-binding</keyword>
<feature type="region of interest" description="Disordered" evidence="16">
    <location>
        <begin position="1"/>
        <end position="21"/>
    </location>
</feature>
<evidence type="ECO:0000259" key="18">
    <source>
        <dbReference type="SMART" id="SM00331"/>
    </source>
</evidence>
<reference evidence="19 20" key="1">
    <citation type="submission" date="2018-02" db="EMBL/GenBank/DDBJ databases">
        <title>Genomic Encyclopedia of Archaeal and Bacterial Type Strains, Phase II (KMG-II): from individual species to whole genera.</title>
        <authorList>
            <person name="Goeker M."/>
        </authorList>
    </citation>
    <scope>NUCLEOTIDE SEQUENCE [LARGE SCALE GENOMIC DNA]</scope>
    <source>
        <strain evidence="19 20">DSM 22857</strain>
    </source>
</reference>
<evidence type="ECO:0000256" key="7">
    <source>
        <dbReference type="ARBA" id="ARBA00022801"/>
    </source>
</evidence>
<evidence type="ECO:0000256" key="3">
    <source>
        <dbReference type="ARBA" id="ARBA00022679"/>
    </source>
</evidence>
<keyword evidence="9" id="KW-0460">Magnesium</keyword>
<keyword evidence="11" id="KW-0464">Manganese</keyword>
<dbReference type="EMBL" id="PTJD01000011">
    <property type="protein sequence ID" value="PPK93195.1"/>
    <property type="molecule type" value="Genomic_DNA"/>
</dbReference>
<dbReference type="Proteomes" id="UP000239485">
    <property type="component" value="Unassembled WGS sequence"/>
</dbReference>
<keyword evidence="6" id="KW-0418">Kinase</keyword>
<dbReference type="OrthoDB" id="118142at2"/>
<feature type="transmembrane region" description="Helical" evidence="17">
    <location>
        <begin position="79"/>
        <end position="96"/>
    </location>
</feature>
<dbReference type="AlphaFoldDB" id="A0A2S6IG54"/>
<dbReference type="EC" id="3.1.3.16" evidence="1"/>
<evidence type="ECO:0000256" key="10">
    <source>
        <dbReference type="ARBA" id="ARBA00022912"/>
    </source>
</evidence>
<comment type="function">
    <text evidence="13">Primarily acts as an independent SigF regulator that is sensitive to the osmosensory signal, mediating the cross talk of PknD with the SigF regulon. Possesses both phosphatase and kinase activities. The kinase domain functions as a classic anti-sigma factor-like kinase to phosphorylate the anti-anti-sigma factor domain at the canonical regulatory site, and the phosphatase domain antagonizes this activity.</text>
</comment>
<evidence type="ECO:0000256" key="16">
    <source>
        <dbReference type="SAM" id="MobiDB-lite"/>
    </source>
</evidence>
<comment type="catalytic activity">
    <reaction evidence="12">
        <text>O-phospho-L-seryl-[protein] + H2O = L-seryl-[protein] + phosphate</text>
        <dbReference type="Rhea" id="RHEA:20629"/>
        <dbReference type="Rhea" id="RHEA-COMP:9863"/>
        <dbReference type="Rhea" id="RHEA-COMP:11604"/>
        <dbReference type="ChEBI" id="CHEBI:15377"/>
        <dbReference type="ChEBI" id="CHEBI:29999"/>
        <dbReference type="ChEBI" id="CHEBI:43474"/>
        <dbReference type="ChEBI" id="CHEBI:83421"/>
        <dbReference type="EC" id="3.1.3.16"/>
    </reaction>
</comment>
<evidence type="ECO:0000256" key="14">
    <source>
        <dbReference type="ARBA" id="ARBA00075117"/>
    </source>
</evidence>
<evidence type="ECO:0000256" key="11">
    <source>
        <dbReference type="ARBA" id="ARBA00023211"/>
    </source>
</evidence>
<gene>
    <name evidence="19" type="ORF">CLV92_111112</name>
</gene>
<keyword evidence="10" id="KW-0904">Protein phosphatase</keyword>
<feature type="transmembrane region" description="Helical" evidence="17">
    <location>
        <begin position="55"/>
        <end position="72"/>
    </location>
</feature>
<evidence type="ECO:0000256" key="9">
    <source>
        <dbReference type="ARBA" id="ARBA00022842"/>
    </source>
</evidence>
<protein>
    <recommendedName>
        <fullName evidence="1">protein-serine/threonine phosphatase</fullName>
        <ecNumber evidence="1">3.1.3.16</ecNumber>
    </recommendedName>
    <alternativeName>
        <fullName evidence="15">Protein-serine/threonine phosphatase</fullName>
    </alternativeName>
    <alternativeName>
        <fullName evidence="14">Serine/threonine-protein kinase</fullName>
    </alternativeName>
</protein>
<dbReference type="SUPFAM" id="SSF81606">
    <property type="entry name" value="PP2C-like"/>
    <property type="match status" value="1"/>
</dbReference>
<evidence type="ECO:0000256" key="4">
    <source>
        <dbReference type="ARBA" id="ARBA00022723"/>
    </source>
</evidence>
<dbReference type="SMART" id="SM00331">
    <property type="entry name" value="PP2C_SIG"/>
    <property type="match status" value="1"/>
</dbReference>
<keyword evidence="20" id="KW-1185">Reference proteome</keyword>
<keyword evidence="17" id="KW-0812">Transmembrane</keyword>
<dbReference type="InterPro" id="IPR001932">
    <property type="entry name" value="PPM-type_phosphatase-like_dom"/>
</dbReference>
<dbReference type="Pfam" id="PF07228">
    <property type="entry name" value="SpoIIE"/>
    <property type="match status" value="1"/>
</dbReference>
<evidence type="ECO:0000256" key="15">
    <source>
        <dbReference type="ARBA" id="ARBA00081350"/>
    </source>
</evidence>
<keyword evidence="3" id="KW-0808">Transferase</keyword>
<keyword evidence="4" id="KW-0479">Metal-binding</keyword>
<feature type="domain" description="PPM-type phosphatase" evidence="18">
    <location>
        <begin position="156"/>
        <end position="374"/>
    </location>
</feature>
<dbReference type="GO" id="GO:0016301">
    <property type="term" value="F:kinase activity"/>
    <property type="evidence" value="ECO:0007669"/>
    <property type="project" value="UniProtKB-KW"/>
</dbReference>
<keyword evidence="8" id="KW-0067">ATP-binding</keyword>
<feature type="transmembrane region" description="Helical" evidence="17">
    <location>
        <begin position="108"/>
        <end position="126"/>
    </location>
</feature>
<sequence length="398" mass="41654">MTTPGRPGRRRARASRRPGTGSGGSLWPLLGASVVALLAVVDVVAVSVVDDEPPSATNIAGTLALAPALTGAGGTRRQTLGVGVLAVAVAWLLVAVDDVHTLPAATRVSVVALGAVLAVWVAHVRIRHAAQLQDRREAARTLQAAMLTELPQPDHLELACRYLPASSGDQVGGDWYDAVVADSGTTLVIGDVMGHDVGAAADMGQVRAMLRAYAVDRPEPPSALLCRLERSVQVLGLDVLATAVVARVEQTAEDRARGLRRLRWSNAGHPPPLLLHADGRVEVLDGEPDLMLGVDPDAVREDGTCELPPGSTLLLYTDGLVERRDATLEAGVALLARELAARAGQPLAQLLDGVLGAVLGEDPEDDVAVLAVRAHPEDRPRPQEAGPTRLTPGPPPRR</sequence>
<dbReference type="PANTHER" id="PTHR43156:SF2">
    <property type="entry name" value="STAGE II SPORULATION PROTEIN E"/>
    <property type="match status" value="1"/>
</dbReference>